<keyword evidence="10" id="KW-0175">Coiled coil</keyword>
<comment type="catalytic activity">
    <reaction evidence="1">
        <text>N-hexadecanoylsphing-4-enine(in) = N-hexadecanoylsphing-4-enine(out)</text>
        <dbReference type="Rhea" id="RHEA:45720"/>
        <dbReference type="ChEBI" id="CHEBI:72959"/>
    </reaction>
</comment>
<dbReference type="FunFam" id="3.30.530.20:FF:000003">
    <property type="entry name" value="Collagen type IV alpha-3-binding protein-like protein"/>
    <property type="match status" value="1"/>
</dbReference>
<dbReference type="GO" id="GO:0005783">
    <property type="term" value="C:endoplasmic reticulum"/>
    <property type="evidence" value="ECO:0007669"/>
    <property type="project" value="UniProtKB-SubCell"/>
</dbReference>
<dbReference type="GeneID" id="100678288"/>
<feature type="domain" description="START" evidence="14">
    <location>
        <begin position="402"/>
        <end position="605"/>
    </location>
</feature>
<name>A0A7M7TC43_NASVI</name>
<dbReference type="FunCoup" id="A0A7M7TC43">
    <property type="interactions" value="2300"/>
</dbReference>
<dbReference type="PROSITE" id="PS50848">
    <property type="entry name" value="START"/>
    <property type="match status" value="1"/>
</dbReference>
<dbReference type="InterPro" id="IPR002913">
    <property type="entry name" value="START_lipid-bd_dom"/>
</dbReference>
<dbReference type="CDD" id="cd08872">
    <property type="entry name" value="START_STARD11-like"/>
    <property type="match status" value="1"/>
</dbReference>
<evidence type="ECO:0000256" key="2">
    <source>
        <dbReference type="ARBA" id="ARBA00004240"/>
    </source>
</evidence>
<organism evidence="15 16">
    <name type="scientific">Nasonia vitripennis</name>
    <name type="common">Parasitic wasp</name>
    <dbReference type="NCBI Taxonomy" id="7425"/>
    <lineage>
        <taxon>Eukaryota</taxon>
        <taxon>Metazoa</taxon>
        <taxon>Ecdysozoa</taxon>
        <taxon>Arthropoda</taxon>
        <taxon>Hexapoda</taxon>
        <taxon>Insecta</taxon>
        <taxon>Pterygota</taxon>
        <taxon>Neoptera</taxon>
        <taxon>Endopterygota</taxon>
        <taxon>Hymenoptera</taxon>
        <taxon>Apocrita</taxon>
        <taxon>Proctotrupomorpha</taxon>
        <taxon>Chalcidoidea</taxon>
        <taxon>Pteromalidae</taxon>
        <taxon>Pteromalinae</taxon>
        <taxon>Nasonia</taxon>
    </lineage>
</organism>
<dbReference type="PROSITE" id="PS50003">
    <property type="entry name" value="PH_DOMAIN"/>
    <property type="match status" value="1"/>
</dbReference>
<keyword evidence="7" id="KW-0963">Cytoplasm</keyword>
<keyword evidence="8" id="KW-0256">Endoplasmic reticulum</keyword>
<keyword evidence="16" id="KW-1185">Reference proteome</keyword>
<dbReference type="SMART" id="SM00234">
    <property type="entry name" value="START"/>
    <property type="match status" value="1"/>
</dbReference>
<dbReference type="SUPFAM" id="SSF55961">
    <property type="entry name" value="Bet v1-like"/>
    <property type="match status" value="1"/>
</dbReference>
<sequence>MMPPTCRSTSSCNKRNVRIEMTDVLEGSQQNNEVVDYNDIGADEDEGSDGVIVPELQGTLSKWTNYIHGWQTRFIVLKDGTLSYYKSEQDSGFGCRGSISLYKADIKAHEFDECRFDVSVNDCLVWYLRANLPEERQRWIDVLKSYKAESGYGSENSLKRHGSAISLVSNTQSTASAGSFSKRGVRGLKEKLAEIETFKDILVQQVDTLQKYFDDCAENAKNLQGKGQPSEDKVNDVSFNPAEQAIDFKGEAITFKATSEGVIATLQHCVDLMVQREDAWRKRWEKEMEKRRKLQEICRSLKDQVTSNGGVSGRPRVVIHGGPDYEEGPHSALCDEEFYDAMETGLDKIDEDNQIKDRLKQKSVAIPTTPTTPAAKHRLWPEINRITLEQLHYARLGVGAGGWQLFAEDGDMRMYRREEEADGLVVDPLKACHVVKGVTGQEVCKIFFSPEYRSGWEATLEDMTVIENISKDTLVFLQTHKRIWPASQRDALFWSHMRKVPDDQDPDAQDLWIVCNHSTEHPDYPPNAGKCVRVYLTVCLVCQTFIDPPKENEKIKREDITCKITYCSVVNPGGWAPASVLRAVYKREYPKFLKRFTNFCIDQCKDKPIVF</sequence>
<dbReference type="CDD" id="cd13283">
    <property type="entry name" value="PH_GPBP"/>
    <property type="match status" value="1"/>
</dbReference>
<feature type="domain" description="PH" evidence="13">
    <location>
        <begin position="53"/>
        <end position="148"/>
    </location>
</feature>
<evidence type="ECO:0000256" key="8">
    <source>
        <dbReference type="ARBA" id="ARBA00022824"/>
    </source>
</evidence>
<dbReference type="InterPro" id="IPR011993">
    <property type="entry name" value="PH-like_dom_sf"/>
</dbReference>
<dbReference type="InterPro" id="IPR001849">
    <property type="entry name" value="PH_domain"/>
</dbReference>
<dbReference type="Proteomes" id="UP000002358">
    <property type="component" value="Chromosome 2"/>
</dbReference>
<evidence type="ECO:0000256" key="11">
    <source>
        <dbReference type="ARBA" id="ARBA00023055"/>
    </source>
</evidence>
<dbReference type="RefSeq" id="XP_031780505.1">
    <property type="nucleotide sequence ID" value="XM_031924645.2"/>
</dbReference>
<dbReference type="Gene3D" id="2.30.29.30">
    <property type="entry name" value="Pleckstrin-homology domain (PH domain)/Phosphotyrosine-binding domain (PTB)"/>
    <property type="match status" value="1"/>
</dbReference>
<dbReference type="InterPro" id="IPR051213">
    <property type="entry name" value="START_lipid_transfer"/>
</dbReference>
<keyword evidence="11" id="KW-0445">Lipid transport</keyword>
<dbReference type="PANTHER" id="PTHR19308:SF53">
    <property type="entry name" value="CERAMIDE TRANSFER PROTEIN"/>
    <property type="match status" value="1"/>
</dbReference>
<dbReference type="EnsemblMetazoa" id="XM_032596756">
    <property type="protein sequence ID" value="XP_032452647"/>
    <property type="gene ID" value="LOC100678288"/>
</dbReference>
<dbReference type="AlphaFoldDB" id="A0A7M7TC43"/>
<dbReference type="RefSeq" id="XP_032452647.1">
    <property type="nucleotide sequence ID" value="XM_032596756.1"/>
</dbReference>
<evidence type="ECO:0000256" key="6">
    <source>
        <dbReference type="ARBA" id="ARBA00022448"/>
    </source>
</evidence>
<evidence type="ECO:0000256" key="4">
    <source>
        <dbReference type="ARBA" id="ARBA00004555"/>
    </source>
</evidence>
<dbReference type="Pfam" id="PF00169">
    <property type="entry name" value="PH"/>
    <property type="match status" value="1"/>
</dbReference>
<dbReference type="GO" id="GO:0035621">
    <property type="term" value="P:ER to Golgi ceramide transport"/>
    <property type="evidence" value="ECO:0007669"/>
    <property type="project" value="TreeGrafter"/>
</dbReference>
<evidence type="ECO:0000259" key="14">
    <source>
        <dbReference type="PROSITE" id="PS50848"/>
    </source>
</evidence>
<dbReference type="SMART" id="SM00233">
    <property type="entry name" value="PH"/>
    <property type="match status" value="1"/>
</dbReference>
<reference evidence="15" key="1">
    <citation type="submission" date="2021-01" db="UniProtKB">
        <authorList>
            <consortium name="EnsemblMetazoa"/>
        </authorList>
    </citation>
    <scope>IDENTIFICATION</scope>
</reference>
<evidence type="ECO:0000256" key="7">
    <source>
        <dbReference type="ARBA" id="ARBA00022490"/>
    </source>
</evidence>
<comment type="subcellular location">
    <subcellularLocation>
        <location evidence="3">Cytoplasm</location>
    </subcellularLocation>
    <subcellularLocation>
        <location evidence="2">Endoplasmic reticulum</location>
    </subcellularLocation>
    <subcellularLocation>
        <location evidence="4">Golgi apparatus</location>
    </subcellularLocation>
</comment>
<dbReference type="KEGG" id="nvi:100678288"/>
<dbReference type="InterPro" id="IPR041952">
    <property type="entry name" value="STARD11_START"/>
</dbReference>
<evidence type="ECO:0000256" key="5">
    <source>
        <dbReference type="ARBA" id="ARBA00021440"/>
    </source>
</evidence>
<evidence type="ECO:0000256" key="9">
    <source>
        <dbReference type="ARBA" id="ARBA00023034"/>
    </source>
</evidence>
<evidence type="ECO:0000256" key="10">
    <source>
        <dbReference type="ARBA" id="ARBA00023054"/>
    </source>
</evidence>
<keyword evidence="6" id="KW-0813">Transport</keyword>
<evidence type="ECO:0000259" key="13">
    <source>
        <dbReference type="PROSITE" id="PS50003"/>
    </source>
</evidence>
<dbReference type="FunFam" id="2.30.29.30:FF:000382">
    <property type="entry name" value="Uncharacterized protein, isoform A"/>
    <property type="match status" value="1"/>
</dbReference>
<evidence type="ECO:0000256" key="1">
    <source>
        <dbReference type="ARBA" id="ARBA00000074"/>
    </source>
</evidence>
<dbReference type="PANTHER" id="PTHR19308">
    <property type="entry name" value="PHOSPHATIDYLCHOLINE TRANSFER PROTEIN"/>
    <property type="match status" value="1"/>
</dbReference>
<dbReference type="CTD" id="38928"/>
<keyword evidence="9" id="KW-0333">Golgi apparatus</keyword>
<protein>
    <recommendedName>
        <fullName evidence="5">Ceramide transfer protein</fullName>
    </recommendedName>
    <alternativeName>
        <fullName evidence="12">Collagen type IV alpha-3-binding protein</fullName>
    </alternativeName>
</protein>
<dbReference type="Pfam" id="PF01852">
    <property type="entry name" value="START"/>
    <property type="match status" value="1"/>
</dbReference>
<dbReference type="InParanoid" id="A0A7M7TC43"/>
<dbReference type="SUPFAM" id="SSF50729">
    <property type="entry name" value="PH domain-like"/>
    <property type="match status" value="1"/>
</dbReference>
<dbReference type="SMR" id="A0A7M7TC43"/>
<dbReference type="GO" id="GO:0005794">
    <property type="term" value="C:Golgi apparatus"/>
    <property type="evidence" value="ECO:0007669"/>
    <property type="project" value="UniProtKB-SubCell"/>
</dbReference>
<dbReference type="OrthoDB" id="2344588at2759"/>
<dbReference type="EnsemblMetazoa" id="XM_031924645">
    <property type="protein sequence ID" value="XP_031780505"/>
    <property type="gene ID" value="LOC100678288"/>
</dbReference>
<dbReference type="Gene3D" id="3.30.530.20">
    <property type="match status" value="1"/>
</dbReference>
<dbReference type="GO" id="GO:0008289">
    <property type="term" value="F:lipid binding"/>
    <property type="evidence" value="ECO:0007669"/>
    <property type="project" value="InterPro"/>
</dbReference>
<evidence type="ECO:0000313" key="15">
    <source>
        <dbReference type="EnsemblMetazoa" id="XP_032452647"/>
    </source>
</evidence>
<accession>A0A7M7TC43</accession>
<evidence type="ECO:0000256" key="3">
    <source>
        <dbReference type="ARBA" id="ARBA00004496"/>
    </source>
</evidence>
<evidence type="ECO:0000313" key="16">
    <source>
        <dbReference type="Proteomes" id="UP000002358"/>
    </source>
</evidence>
<evidence type="ECO:0000256" key="12">
    <source>
        <dbReference type="ARBA" id="ARBA00031527"/>
    </source>
</evidence>
<dbReference type="InterPro" id="IPR023393">
    <property type="entry name" value="START-like_dom_sf"/>
</dbReference>
<proteinExistence type="predicted"/>